<organism evidence="1">
    <name type="scientific">Arabidopsis thaliana</name>
    <name type="common">Mouse-ear cress</name>
    <dbReference type="NCBI Taxonomy" id="3702"/>
    <lineage>
        <taxon>Eukaryota</taxon>
        <taxon>Viridiplantae</taxon>
        <taxon>Streptophyta</taxon>
        <taxon>Embryophyta</taxon>
        <taxon>Tracheophyta</taxon>
        <taxon>Spermatophyta</taxon>
        <taxon>Magnoliopsida</taxon>
        <taxon>eudicotyledons</taxon>
        <taxon>Gunneridae</taxon>
        <taxon>Pentapetalae</taxon>
        <taxon>rosids</taxon>
        <taxon>malvids</taxon>
        <taxon>Brassicales</taxon>
        <taxon>Brassicaceae</taxon>
        <taxon>Camelineae</taxon>
        <taxon>Arabidopsis</taxon>
    </lineage>
</organism>
<reference evidence="1" key="2">
    <citation type="submission" date="2003-02" db="EMBL/GenBank/DDBJ databases">
        <title>Reconstruction of cDNA sequences for hypothetical genes in Arabidopsis thaliana from 5' and 3' RACE products.</title>
        <authorList>
            <person name="Xiao Y."/>
            <person name="Smith S.R."/>
            <person name="Ishmael N."/>
            <person name="Kumar N."/>
            <person name="Redman J."/>
            <person name="Riedmuller S."/>
            <person name="Utterback T."/>
            <person name="Whitelaw C.A."/>
            <person name="Fraser C.M."/>
            <person name="Town C.D."/>
        </authorList>
    </citation>
    <scope>NUCLEOTIDE SEQUENCE</scope>
</reference>
<evidence type="ECO:0000313" key="1">
    <source>
        <dbReference type="EMBL" id="AAO86860.1"/>
    </source>
</evidence>
<protein>
    <submittedName>
        <fullName evidence="1">Uncharacterized protein At2g29525/F16P2.49</fullName>
    </submittedName>
</protein>
<dbReference type="EMBL" id="AY231432">
    <property type="protein sequence ID" value="AAO86860.1"/>
    <property type="molecule type" value="mRNA"/>
</dbReference>
<accession>Q84RI8</accession>
<gene>
    <name evidence="1" type="ordered locus">At2g29525/F16P2.49</name>
</gene>
<dbReference type="ExpressionAtlas" id="Q84RI8">
    <property type="expression patterns" value="baseline and differential"/>
</dbReference>
<sequence length="80" mass="9129">MPVYVDREAPKLWRRIYSEATLEASLLAEKWKLVLAGLVFQVLKLPSLCLDYSLALLVNGDMIKLSCDRSISYAGFFLFQ</sequence>
<name>Q84RI8_ARATH</name>
<proteinExistence type="evidence at transcript level"/>
<reference evidence="1" key="1">
    <citation type="journal article" date="2002" name="Plant Physiol.">
        <title>Cloning and sequencing of cDNAs for hypothetical genes from chromosome 2 of Arabidopsis.</title>
        <authorList>
            <person name="Xiao Y.-L."/>
            <person name="Malik M."/>
            <person name="Whitelaw C.A."/>
            <person name="Town C.D."/>
        </authorList>
    </citation>
    <scope>NUCLEOTIDE SEQUENCE</scope>
</reference>
<dbReference type="AlphaFoldDB" id="Q84RI8"/>